<accession>A0A3M7QWH8</accession>
<sequence length="89" mass="10125">MAGQILEDREVAGQPCADWPANRVQTGRPQNVIKSSIYYLSNSWISKILFWTVLWPVGLHTVSRLTVFQLTGHFTVGLSGGRPWKDRHF</sequence>
<evidence type="ECO:0000313" key="1">
    <source>
        <dbReference type="EMBL" id="RNA15464.1"/>
    </source>
</evidence>
<reference evidence="1 2" key="1">
    <citation type="journal article" date="2018" name="Sci. Rep.">
        <title>Genomic signatures of local adaptation to the degree of environmental predictability in rotifers.</title>
        <authorList>
            <person name="Franch-Gras L."/>
            <person name="Hahn C."/>
            <person name="Garcia-Roger E.M."/>
            <person name="Carmona M.J."/>
            <person name="Serra M."/>
            <person name="Gomez A."/>
        </authorList>
    </citation>
    <scope>NUCLEOTIDE SEQUENCE [LARGE SCALE GENOMIC DNA]</scope>
    <source>
        <strain evidence="1">HYR1</strain>
    </source>
</reference>
<dbReference type="Proteomes" id="UP000276133">
    <property type="component" value="Unassembled WGS sequence"/>
</dbReference>
<gene>
    <name evidence="1" type="ORF">BpHYR1_022840</name>
</gene>
<dbReference type="AlphaFoldDB" id="A0A3M7QWH8"/>
<dbReference type="EMBL" id="REGN01004942">
    <property type="protein sequence ID" value="RNA15464.1"/>
    <property type="molecule type" value="Genomic_DNA"/>
</dbReference>
<proteinExistence type="predicted"/>
<organism evidence="1 2">
    <name type="scientific">Brachionus plicatilis</name>
    <name type="common">Marine rotifer</name>
    <name type="synonym">Brachionus muelleri</name>
    <dbReference type="NCBI Taxonomy" id="10195"/>
    <lineage>
        <taxon>Eukaryota</taxon>
        <taxon>Metazoa</taxon>
        <taxon>Spiralia</taxon>
        <taxon>Gnathifera</taxon>
        <taxon>Rotifera</taxon>
        <taxon>Eurotatoria</taxon>
        <taxon>Monogononta</taxon>
        <taxon>Pseudotrocha</taxon>
        <taxon>Ploima</taxon>
        <taxon>Brachionidae</taxon>
        <taxon>Brachionus</taxon>
    </lineage>
</organism>
<protein>
    <submittedName>
        <fullName evidence="1">Uncharacterized protein</fullName>
    </submittedName>
</protein>
<keyword evidence="2" id="KW-1185">Reference proteome</keyword>
<name>A0A3M7QWH8_BRAPC</name>
<evidence type="ECO:0000313" key="2">
    <source>
        <dbReference type="Proteomes" id="UP000276133"/>
    </source>
</evidence>
<comment type="caution">
    <text evidence="1">The sequence shown here is derived from an EMBL/GenBank/DDBJ whole genome shotgun (WGS) entry which is preliminary data.</text>
</comment>